<dbReference type="Pfam" id="PF07610">
    <property type="entry name" value="DUF1573"/>
    <property type="match status" value="1"/>
</dbReference>
<dbReference type="OrthoDB" id="826619at2"/>
<keyword evidence="2" id="KW-1185">Reference proteome</keyword>
<evidence type="ECO:0000313" key="2">
    <source>
        <dbReference type="Proteomes" id="UP000294419"/>
    </source>
</evidence>
<name>A0A4P6ZD84_9FLAO</name>
<evidence type="ECO:0008006" key="3">
    <source>
        <dbReference type="Google" id="ProtNLM"/>
    </source>
</evidence>
<dbReference type="Proteomes" id="UP000294419">
    <property type="component" value="Chromosome"/>
</dbReference>
<dbReference type="Gene3D" id="2.60.40.10">
    <property type="entry name" value="Immunoglobulins"/>
    <property type="match status" value="1"/>
</dbReference>
<evidence type="ECO:0000313" key="1">
    <source>
        <dbReference type="EMBL" id="QBO57510.1"/>
    </source>
</evidence>
<dbReference type="EMBL" id="CP037954">
    <property type="protein sequence ID" value="QBO57510.1"/>
    <property type="molecule type" value="Genomic_DNA"/>
</dbReference>
<dbReference type="KEGG" id="csal:NBC122_00674"/>
<dbReference type="PROSITE" id="PS51257">
    <property type="entry name" value="PROKAR_LIPOPROTEIN"/>
    <property type="match status" value="1"/>
</dbReference>
<gene>
    <name evidence="1" type="ORF">NBC122_00674</name>
</gene>
<dbReference type="AlphaFoldDB" id="A0A4P6ZD84"/>
<protein>
    <recommendedName>
        <fullName evidence="3">DUF1573 domain-containing protein</fullName>
    </recommendedName>
</protein>
<organism evidence="1 2">
    <name type="scientific">Chryseobacterium salivictor</name>
    <dbReference type="NCBI Taxonomy" id="2547600"/>
    <lineage>
        <taxon>Bacteria</taxon>
        <taxon>Pseudomonadati</taxon>
        <taxon>Bacteroidota</taxon>
        <taxon>Flavobacteriia</taxon>
        <taxon>Flavobacteriales</taxon>
        <taxon>Weeksellaceae</taxon>
        <taxon>Chryseobacterium group</taxon>
        <taxon>Chryseobacterium</taxon>
    </lineage>
</organism>
<dbReference type="PANTHER" id="PTHR37833:SF1">
    <property type="entry name" value="SIGNAL PEPTIDE PROTEIN"/>
    <property type="match status" value="1"/>
</dbReference>
<proteinExistence type="predicted"/>
<dbReference type="InterPro" id="IPR013783">
    <property type="entry name" value="Ig-like_fold"/>
</dbReference>
<dbReference type="RefSeq" id="WP_133439009.1">
    <property type="nucleotide sequence ID" value="NZ_CP037954.1"/>
</dbReference>
<accession>A0A4P6ZD84</accession>
<dbReference type="InterPro" id="IPR011467">
    <property type="entry name" value="DUF1573"/>
</dbReference>
<reference evidence="1 2" key="1">
    <citation type="submission" date="2019-03" db="EMBL/GenBank/DDBJ databases">
        <authorList>
            <person name="Kim H."/>
            <person name="Yu S.-M."/>
        </authorList>
    </citation>
    <scope>NUCLEOTIDE SEQUENCE [LARGE SCALE GENOMIC DNA]</scope>
    <source>
        <strain evidence="1 2">NBC122</strain>
    </source>
</reference>
<sequence length="159" mass="17234">MKNFIKIAPLVVALALVSCKKDQSADQLVIEQGAAPVAEPNIDSHEDMVKEAQSKPLTNIALSEAQFDFGKIKKGEHKEHTYEVTNTGKNPLIISQVKPGCGCTVPDYTKEPILPGQKGKITLKFDSSNFDGLVNKQAEIYANVEKAPIVIGFSADIQP</sequence>
<dbReference type="PANTHER" id="PTHR37833">
    <property type="entry name" value="LIPOPROTEIN-RELATED"/>
    <property type="match status" value="1"/>
</dbReference>